<dbReference type="GO" id="GO:0007399">
    <property type="term" value="P:nervous system development"/>
    <property type="evidence" value="ECO:0007669"/>
    <property type="project" value="UniProtKB-ARBA"/>
</dbReference>
<feature type="domain" description="Glycosyl transferase CAP10" evidence="13">
    <location>
        <begin position="230"/>
        <end position="474"/>
    </location>
</feature>
<dbReference type="InterPro" id="IPR013783">
    <property type="entry name" value="Ig-like_fold"/>
</dbReference>
<proteinExistence type="inferred from homology"/>
<evidence type="ECO:0000256" key="2">
    <source>
        <dbReference type="ARBA" id="ARBA00006063"/>
    </source>
</evidence>
<keyword evidence="3" id="KW-0328">Glycosyltransferase</keyword>
<keyword evidence="6" id="KW-0256">Endoplasmic reticulum</keyword>
<dbReference type="InterPro" id="IPR027951">
    <property type="entry name" value="Nepro_N"/>
</dbReference>
<dbReference type="SUPFAM" id="SSF53474">
    <property type="entry name" value="alpha/beta-Hydrolases"/>
    <property type="match status" value="1"/>
</dbReference>
<dbReference type="FunFam" id="2.60.40.10:FF:000419">
    <property type="entry name" value="KDEL (Lys-Asp-Glu-Leu) containing 1"/>
    <property type="match status" value="1"/>
</dbReference>
<evidence type="ECO:0000259" key="13">
    <source>
        <dbReference type="SMART" id="SM00672"/>
    </source>
</evidence>
<dbReference type="InterPro" id="IPR014756">
    <property type="entry name" value="Ig_E-set"/>
</dbReference>
<feature type="compositionally biased region" description="Basic residues" evidence="11">
    <location>
        <begin position="1097"/>
        <end position="1108"/>
    </location>
</feature>
<feature type="compositionally biased region" description="Basic and acidic residues" evidence="11">
    <location>
        <begin position="1114"/>
        <end position="1127"/>
    </location>
</feature>
<protein>
    <submittedName>
        <fullName evidence="14">KDEL motif-containing protein 1</fullName>
    </submittedName>
</protein>
<feature type="repeat" description="Filamin" evidence="10">
    <location>
        <begin position="28"/>
        <end position="134"/>
    </location>
</feature>
<comment type="catalytic activity">
    <reaction evidence="9">
        <text>L-seryl-[EGF-like domain protein] + UDP-alpha-D-glucose = 3-O-(beta-D-glucosyl)-L-seryl-[EGF-like domain protein] + UDP + H(+)</text>
        <dbReference type="Rhea" id="RHEA:58116"/>
        <dbReference type="Rhea" id="RHEA-COMP:14610"/>
        <dbReference type="Rhea" id="RHEA-COMP:16010"/>
        <dbReference type="ChEBI" id="CHEBI:15378"/>
        <dbReference type="ChEBI" id="CHEBI:29999"/>
        <dbReference type="ChEBI" id="CHEBI:58223"/>
        <dbReference type="ChEBI" id="CHEBI:58885"/>
        <dbReference type="ChEBI" id="CHEBI:140576"/>
    </reaction>
</comment>
<evidence type="ECO:0000256" key="1">
    <source>
        <dbReference type="ARBA" id="ARBA00004922"/>
    </source>
</evidence>
<dbReference type="PANTHER" id="PTHR34761:SF1">
    <property type="entry name" value="NUCLEOLUS AND NEURAL PROGENITOR PROTEIN"/>
    <property type="match status" value="1"/>
</dbReference>
<feature type="signal peptide" evidence="12">
    <location>
        <begin position="1"/>
        <end position="21"/>
    </location>
</feature>
<accession>A0A5C6PME9</accession>
<dbReference type="Pfam" id="PF14780">
    <property type="entry name" value="NEPRO_N"/>
    <property type="match status" value="1"/>
</dbReference>
<comment type="similarity">
    <text evidence="2">Belongs to the KDELC family.</text>
</comment>
<dbReference type="Pfam" id="PF00630">
    <property type="entry name" value="Filamin"/>
    <property type="match status" value="1"/>
</dbReference>
<comment type="caution">
    <text evidence="14">The sequence shown here is derived from an EMBL/GenBank/DDBJ whole genome shotgun (WGS) entry which is preliminary data.</text>
</comment>
<sequence length="1149" mass="131274">MSLHISLRLLLLFCLEGSRRGQPGAQADEVPSASKTLVWGPGLHANIVLPARFFYIQAVDSSGRNFTTSPGEKTFEVKITSPGEHLTRIWLQVLDRKDGSFLVRYRMYSTYPEIHIHILLKNEHVANSPFILEGPVYHEGCDCPQPSGPVWEAHMRCPDSFPQIDRDLSAFPNVDPDRIAQEIPQRFGQRQSLCHYTVKDNKVYVTTFGEHVGFRIFTDSILLSLTRKVWLPDVEFFVNLGDWPLEKRKLTDKIHPIFSWCGSNNTQDIVMPTYDLTESVLETMGRVSLDMTSVQANTGPPWAEKNATAFWRGRDSRQERLELVKLSRAHPDMIDAAFTNFFFFKHDESLYGPLVKHVSFFDFFKYKYQINIDGTVAAYRLPYLLAGDSVVLKQDSGYYEHFYNELRPWEHYIPVRADLGDLLDKIQWARSHDEEVKKIALAGQQFARNHLMGDKILCYYYKLFKQYAQLQITEPQVRLGMERVEQPTDDLFPCSCHRKRVKVKVPFGTKFLDAALCIPTSAKDAETAVTLTHGAGGDMDFKQLVSLAHALASAGFICMRFTCKCLNLGYRVKAYHAVWNYLKTLEKFTIKHIFVGGRSMGSRAAVALARQLSDSEPEEAVQGVLCLSFPLHPPGRTHDHRQRSEDLRALLEHLPVLFVSGTEDHMCDRVLFEETVKEMKAGVDVFWLKGANHGLTVKGRTEDSVMDEVNLQVLTWLNKQDSRVKAVLAEKDKVLKLIGSELLQTEIRVMYELLYILNNSYRGNKTFKGVKQVEQCINRLKMMKLEAALQDLTELCPDRIQRRAGEWDAPSQPFLEWLCLKVLGGGQLMSCSLSRCSRAFMLSKQQMKLEEFVILNVVITSMVSRLWVICRGILASLSSLYQHLLQLLGEVAEAHPMSFLKEFSLPVDMSQFLPPSDAFLQARLIPQRKKQQEVQQGVKRKANEDLGVSINRGSFLKADLKPFLNSIRASTRRIIQADHGPAFWKNVSKAETFTDLATQLQERLAGCTAHKSKREKHILNFLLLKCRRMKCLEAEGHNVQEKLRTFRQKVLWVLSPQRRGPKSPRSPVLTHWNKRSTNLHSVRSQNKSSALRASDKAKKRKRQKKRSRSSLSGRLRDKQQNKSRCEGTSETSNQNIHNDIDDIFASIGL</sequence>
<keyword evidence="7" id="KW-0325">Glycoprotein</keyword>
<dbReference type="Gene3D" id="2.60.40.10">
    <property type="entry name" value="Immunoglobulins"/>
    <property type="match status" value="1"/>
</dbReference>
<keyword evidence="15" id="KW-1185">Reference proteome</keyword>
<evidence type="ECO:0000256" key="6">
    <source>
        <dbReference type="ARBA" id="ARBA00022824"/>
    </source>
</evidence>
<dbReference type="InterPro" id="IPR017868">
    <property type="entry name" value="Filamin/ABP280_repeat-like"/>
</dbReference>
<evidence type="ECO:0000256" key="9">
    <source>
        <dbReference type="ARBA" id="ARBA00049246"/>
    </source>
</evidence>
<evidence type="ECO:0000256" key="10">
    <source>
        <dbReference type="PROSITE-ProRule" id="PRU00087"/>
    </source>
</evidence>
<evidence type="ECO:0000256" key="3">
    <source>
        <dbReference type="ARBA" id="ARBA00022676"/>
    </source>
</evidence>
<dbReference type="GO" id="GO:0045747">
    <property type="term" value="P:positive regulation of Notch signaling pathway"/>
    <property type="evidence" value="ECO:0007669"/>
    <property type="project" value="TreeGrafter"/>
</dbReference>
<comment type="catalytic activity">
    <reaction evidence="8">
        <text>L-seryl-[EGF-like domain protein] + UDP-alpha-D-xylose = 3-O-(beta-D-xylosyl)-L-seryl-[EGF-like domain protein] + UDP + H(+)</text>
        <dbReference type="Rhea" id="RHEA:62016"/>
        <dbReference type="Rhea" id="RHEA-COMP:16010"/>
        <dbReference type="Rhea" id="RHEA-COMP:16011"/>
        <dbReference type="ChEBI" id="CHEBI:15378"/>
        <dbReference type="ChEBI" id="CHEBI:29999"/>
        <dbReference type="ChEBI" id="CHEBI:57632"/>
        <dbReference type="ChEBI" id="CHEBI:58223"/>
        <dbReference type="ChEBI" id="CHEBI:132085"/>
    </reaction>
</comment>
<dbReference type="Proteomes" id="UP000324091">
    <property type="component" value="Chromosome 1"/>
</dbReference>
<evidence type="ECO:0000256" key="5">
    <source>
        <dbReference type="ARBA" id="ARBA00022729"/>
    </source>
</evidence>
<dbReference type="PANTHER" id="PTHR34761">
    <property type="entry name" value="NUCLEOLUS AND NEURAL PROGENITOR PROTEIN"/>
    <property type="match status" value="1"/>
</dbReference>
<dbReference type="AlphaFoldDB" id="A0A5C6PME9"/>
<dbReference type="InterPro" id="IPR001298">
    <property type="entry name" value="Filamin/ABP280_rpt"/>
</dbReference>
<dbReference type="InterPro" id="IPR006598">
    <property type="entry name" value="CAP10"/>
</dbReference>
<evidence type="ECO:0000256" key="7">
    <source>
        <dbReference type="ARBA" id="ARBA00023180"/>
    </source>
</evidence>
<dbReference type="GO" id="GO:0005634">
    <property type="term" value="C:nucleus"/>
    <property type="evidence" value="ECO:0007669"/>
    <property type="project" value="TreeGrafter"/>
</dbReference>
<feature type="compositionally biased region" description="Polar residues" evidence="11">
    <location>
        <begin position="1128"/>
        <end position="1137"/>
    </location>
</feature>
<dbReference type="InterPro" id="IPR046879">
    <property type="entry name" value="KANL3/Tex30_Abhydrolase"/>
</dbReference>
<dbReference type="SMART" id="SM00557">
    <property type="entry name" value="IG_FLMN"/>
    <property type="match status" value="1"/>
</dbReference>
<dbReference type="SUPFAM" id="SSF81296">
    <property type="entry name" value="E set domains"/>
    <property type="match status" value="1"/>
</dbReference>
<dbReference type="SMART" id="SM00672">
    <property type="entry name" value="CAP10"/>
    <property type="match status" value="1"/>
</dbReference>
<dbReference type="InterPro" id="IPR052835">
    <property type="entry name" value="Nepro"/>
</dbReference>
<evidence type="ECO:0000256" key="8">
    <source>
        <dbReference type="ARBA" id="ARBA00047553"/>
    </source>
</evidence>
<keyword evidence="5 12" id="KW-0732">Signal</keyword>
<evidence type="ECO:0000313" key="14">
    <source>
        <dbReference type="EMBL" id="TWW80573.1"/>
    </source>
</evidence>
<evidence type="ECO:0000256" key="11">
    <source>
        <dbReference type="SAM" id="MobiDB-lite"/>
    </source>
</evidence>
<dbReference type="Gene3D" id="3.40.50.1820">
    <property type="entry name" value="alpha/beta hydrolase"/>
    <property type="match status" value="1"/>
</dbReference>
<feature type="chain" id="PRO_5023064871" evidence="12">
    <location>
        <begin position="22"/>
        <end position="1149"/>
    </location>
</feature>
<reference evidence="14 15" key="1">
    <citation type="submission" date="2019-04" db="EMBL/GenBank/DDBJ databases">
        <title>Chromosome genome assembly for Takifugu flavidus.</title>
        <authorList>
            <person name="Xiao S."/>
        </authorList>
    </citation>
    <scope>NUCLEOTIDE SEQUENCE [LARGE SCALE GENOMIC DNA]</scope>
    <source>
        <strain evidence="14">HTHZ2018</strain>
        <tissue evidence="14">Muscle</tissue>
    </source>
</reference>
<organism evidence="14 15">
    <name type="scientific">Takifugu flavidus</name>
    <name type="common">sansaifugu</name>
    <dbReference type="NCBI Taxonomy" id="433684"/>
    <lineage>
        <taxon>Eukaryota</taxon>
        <taxon>Metazoa</taxon>
        <taxon>Chordata</taxon>
        <taxon>Craniata</taxon>
        <taxon>Vertebrata</taxon>
        <taxon>Euteleostomi</taxon>
        <taxon>Actinopterygii</taxon>
        <taxon>Neopterygii</taxon>
        <taxon>Teleostei</taxon>
        <taxon>Neoteleostei</taxon>
        <taxon>Acanthomorphata</taxon>
        <taxon>Eupercaria</taxon>
        <taxon>Tetraodontiformes</taxon>
        <taxon>Tetradontoidea</taxon>
        <taxon>Tetraodontidae</taxon>
        <taxon>Takifugu</taxon>
    </lineage>
</organism>
<gene>
    <name evidence="14" type="ORF">D4764_01G0003880</name>
</gene>
<evidence type="ECO:0000256" key="4">
    <source>
        <dbReference type="ARBA" id="ARBA00022679"/>
    </source>
</evidence>
<dbReference type="PROSITE" id="PS50194">
    <property type="entry name" value="FILAMIN_REPEAT"/>
    <property type="match status" value="1"/>
</dbReference>
<evidence type="ECO:0000313" key="15">
    <source>
        <dbReference type="Proteomes" id="UP000324091"/>
    </source>
</evidence>
<feature type="region of interest" description="Disordered" evidence="11">
    <location>
        <begin position="1080"/>
        <end position="1137"/>
    </location>
</feature>
<comment type="pathway">
    <text evidence="1">Protein modification; protein glycosylation.</text>
</comment>
<dbReference type="Pfam" id="PF05686">
    <property type="entry name" value="Glyco_transf_90"/>
    <property type="match status" value="1"/>
</dbReference>
<evidence type="ECO:0000256" key="12">
    <source>
        <dbReference type="SAM" id="SignalP"/>
    </source>
</evidence>
<dbReference type="EMBL" id="RHFK02000001">
    <property type="protein sequence ID" value="TWW80573.1"/>
    <property type="molecule type" value="Genomic_DNA"/>
</dbReference>
<dbReference type="GO" id="GO:0016757">
    <property type="term" value="F:glycosyltransferase activity"/>
    <property type="evidence" value="ECO:0007669"/>
    <property type="project" value="UniProtKB-KW"/>
</dbReference>
<keyword evidence="4" id="KW-0808">Transferase</keyword>
<dbReference type="Pfam" id="PF20408">
    <property type="entry name" value="Abhydrolase_11"/>
    <property type="match status" value="1"/>
</dbReference>
<name>A0A5C6PME9_9TELE</name>
<dbReference type="InterPro" id="IPR029058">
    <property type="entry name" value="AB_hydrolase_fold"/>
</dbReference>